<evidence type="ECO:0000313" key="1">
    <source>
        <dbReference type="EMBL" id="QBQ98546.1"/>
    </source>
</evidence>
<dbReference type="InterPro" id="IPR035093">
    <property type="entry name" value="RelE/ParE_toxin_dom_sf"/>
</dbReference>
<evidence type="ECO:0000313" key="2">
    <source>
        <dbReference type="Proteomes" id="UP000295727"/>
    </source>
</evidence>
<keyword evidence="2" id="KW-1185">Reference proteome</keyword>
<proteinExistence type="predicted"/>
<protein>
    <submittedName>
        <fullName evidence="1">Type II toxin-antitoxin system RelE/ParE family toxin</fullName>
    </submittedName>
</protein>
<reference evidence="1 2" key="1">
    <citation type="submission" date="2019-03" db="EMBL/GenBank/DDBJ databases">
        <title>Paraburkholderia sp. 7MH5, isolated from subtropical forest soil.</title>
        <authorList>
            <person name="Gao Z.-H."/>
            <person name="Qiu L.-H."/>
        </authorList>
    </citation>
    <scope>NUCLEOTIDE SEQUENCE [LARGE SCALE GENOMIC DNA]</scope>
    <source>
        <strain evidence="1 2">7MH5</strain>
    </source>
</reference>
<organism evidence="1 2">
    <name type="scientific">Paraburkholderia pallida</name>
    <dbReference type="NCBI Taxonomy" id="2547399"/>
    <lineage>
        <taxon>Bacteria</taxon>
        <taxon>Pseudomonadati</taxon>
        <taxon>Pseudomonadota</taxon>
        <taxon>Betaproteobacteria</taxon>
        <taxon>Burkholderiales</taxon>
        <taxon>Burkholderiaceae</taxon>
        <taxon>Paraburkholderia</taxon>
    </lineage>
</organism>
<dbReference type="Gene3D" id="3.30.2310.20">
    <property type="entry name" value="RelE-like"/>
    <property type="match status" value="1"/>
</dbReference>
<name>A0A4P7CUZ4_9BURK</name>
<sequence>MSWTIEQFGFAQGHAYAITLSLALQDLTNGPSLPGVRARDEIVSGIMTLHVARNRRKGRHFVMFRVHAKDARTIEVLRILHDAMDLPQHL</sequence>
<dbReference type="AlphaFoldDB" id="A0A4P7CUZ4"/>
<dbReference type="OrthoDB" id="516834at2"/>
<dbReference type="EMBL" id="CP038148">
    <property type="protein sequence ID" value="QBQ98546.1"/>
    <property type="molecule type" value="Genomic_DNA"/>
</dbReference>
<accession>A0A4P7CUZ4</accession>
<dbReference type="KEGG" id="ppai:E1956_07740"/>
<dbReference type="Proteomes" id="UP000295727">
    <property type="component" value="Chromosome 1"/>
</dbReference>
<gene>
    <name evidence="1" type="ORF">E1956_07740</name>
</gene>